<dbReference type="EMBL" id="FRCP01000016">
    <property type="protein sequence ID" value="SHM77039.1"/>
    <property type="molecule type" value="Genomic_DNA"/>
</dbReference>
<evidence type="ECO:0000313" key="2">
    <source>
        <dbReference type="Proteomes" id="UP000184038"/>
    </source>
</evidence>
<name>A0A1M7LG66_9FIRM</name>
<protein>
    <submittedName>
        <fullName evidence="1">Uncharacterized protein</fullName>
    </submittedName>
</protein>
<proteinExistence type="predicted"/>
<keyword evidence="2" id="KW-1185">Reference proteome</keyword>
<dbReference type="AlphaFoldDB" id="A0A1M7LG66"/>
<organism evidence="1 2">
    <name type="scientific">Anaerosporobacter mobilis DSM 15930</name>
    <dbReference type="NCBI Taxonomy" id="1120996"/>
    <lineage>
        <taxon>Bacteria</taxon>
        <taxon>Bacillati</taxon>
        <taxon>Bacillota</taxon>
        <taxon>Clostridia</taxon>
        <taxon>Lachnospirales</taxon>
        <taxon>Lachnospiraceae</taxon>
        <taxon>Anaerosporobacter</taxon>
    </lineage>
</organism>
<accession>A0A1M7LG66</accession>
<reference evidence="1 2" key="1">
    <citation type="submission" date="2016-11" db="EMBL/GenBank/DDBJ databases">
        <authorList>
            <person name="Jaros S."/>
            <person name="Januszkiewicz K."/>
            <person name="Wedrychowicz H."/>
        </authorList>
    </citation>
    <scope>NUCLEOTIDE SEQUENCE [LARGE SCALE GENOMIC DNA]</scope>
    <source>
        <strain evidence="1 2">DSM 15930</strain>
    </source>
</reference>
<sequence>MLEKYMNKIEDKLNNTLVLEDKRKKIINCVALLEDERKLDIIHKFIARIL</sequence>
<gene>
    <name evidence="1" type="ORF">SAMN02746066_03245</name>
</gene>
<evidence type="ECO:0000313" key="1">
    <source>
        <dbReference type="EMBL" id="SHM77039.1"/>
    </source>
</evidence>
<dbReference type="Proteomes" id="UP000184038">
    <property type="component" value="Unassembled WGS sequence"/>
</dbReference>
<dbReference type="RefSeq" id="WP_170865513.1">
    <property type="nucleotide sequence ID" value="NZ_FRCP01000016.1"/>
</dbReference>